<accession>A0A4P8XTS3</accession>
<dbReference type="EMBL" id="CP039381">
    <property type="protein sequence ID" value="QCT06405.1"/>
    <property type="molecule type" value="Genomic_DNA"/>
</dbReference>
<keyword evidence="1" id="KW-0472">Membrane</keyword>
<reference evidence="2 3" key="1">
    <citation type="submission" date="2019-04" db="EMBL/GenBank/DDBJ databases">
        <authorList>
            <person name="Embree M."/>
            <person name="Gaffney J.R."/>
        </authorList>
    </citation>
    <scope>NUCLEOTIDE SEQUENCE [LARGE SCALE GENOMIC DNA]</scope>
    <source>
        <strain evidence="2 3">JE7A12</strain>
    </source>
</reference>
<evidence type="ECO:0000313" key="3">
    <source>
        <dbReference type="Proteomes" id="UP000301475"/>
    </source>
</evidence>
<feature type="transmembrane region" description="Helical" evidence="1">
    <location>
        <begin position="30"/>
        <end position="50"/>
    </location>
</feature>
<feature type="transmembrane region" description="Helical" evidence="1">
    <location>
        <begin position="6"/>
        <end position="23"/>
    </location>
</feature>
<proteinExistence type="predicted"/>
<keyword evidence="1" id="KW-1133">Transmembrane helix</keyword>
<sequence length="114" mass="12945">MVLQIIMLVIAIAFIVIQCMFLGKKKLLGLLLPLICFIGSIGILVSQPAITNLISDGFTNGSHYYSVTVEKDNSQSQHIFQNKNDEKEFVNSLDSKSLVLEETEIERTKEWYMF</sequence>
<dbReference type="Proteomes" id="UP000301475">
    <property type="component" value="Chromosome"/>
</dbReference>
<dbReference type="KEGG" id="ruj:E5Z56_03135"/>
<organism evidence="2 3">
    <name type="scientific">Ruminococcus bovis</name>
    <dbReference type="NCBI Taxonomy" id="2564099"/>
    <lineage>
        <taxon>Bacteria</taxon>
        <taxon>Bacillati</taxon>
        <taxon>Bacillota</taxon>
        <taxon>Clostridia</taxon>
        <taxon>Eubacteriales</taxon>
        <taxon>Oscillospiraceae</taxon>
        <taxon>Ruminococcus</taxon>
    </lineage>
</organism>
<name>A0A4P8XTS3_9FIRM</name>
<keyword evidence="3" id="KW-1185">Reference proteome</keyword>
<evidence type="ECO:0000256" key="1">
    <source>
        <dbReference type="SAM" id="Phobius"/>
    </source>
</evidence>
<gene>
    <name evidence="2" type="ORF">E5Z56_03135</name>
</gene>
<dbReference type="AlphaFoldDB" id="A0A4P8XTS3"/>
<dbReference type="RefSeq" id="WP_138156482.1">
    <property type="nucleotide sequence ID" value="NZ_CP039381.1"/>
</dbReference>
<evidence type="ECO:0000313" key="2">
    <source>
        <dbReference type="EMBL" id="QCT06405.1"/>
    </source>
</evidence>
<protein>
    <submittedName>
        <fullName evidence="2">Uncharacterized protein</fullName>
    </submittedName>
</protein>
<keyword evidence="1" id="KW-0812">Transmembrane</keyword>